<proteinExistence type="predicted"/>
<sequence>MSLWGWILLACAISIATKFVGFLVPAKLLDNPRMLRVAGSLTIGLLAALTAVNTFASGQVLVVDARVVALAAAALALWLRAPFLVVVAVGALAAGLARLLGAA</sequence>
<accession>A0A2L0UFC5</accession>
<feature type="transmembrane region" description="Helical" evidence="1">
    <location>
        <begin position="6"/>
        <end position="25"/>
    </location>
</feature>
<dbReference type="RefSeq" id="WP_208739157.1">
    <property type="nucleotide sequence ID" value="NZ_CP024915.1"/>
</dbReference>
<keyword evidence="1" id="KW-0812">Transmembrane</keyword>
<dbReference type="AlphaFoldDB" id="A0A2L0UFC5"/>
<dbReference type="InterPro" id="IPR008407">
    <property type="entry name" value="Brnchd-chn_aa_trnsp_AzlD"/>
</dbReference>
<keyword evidence="1" id="KW-0472">Membrane</keyword>
<evidence type="ECO:0000313" key="2">
    <source>
        <dbReference type="EMBL" id="AUZ87953.1"/>
    </source>
</evidence>
<evidence type="ECO:0000256" key="1">
    <source>
        <dbReference type="SAM" id="Phobius"/>
    </source>
</evidence>
<feature type="transmembrane region" description="Helical" evidence="1">
    <location>
        <begin position="37"/>
        <end position="56"/>
    </location>
</feature>
<dbReference type="EMBL" id="CP024915">
    <property type="protein sequence ID" value="AUZ87953.1"/>
    <property type="molecule type" value="Genomic_DNA"/>
</dbReference>
<evidence type="ECO:0000313" key="3">
    <source>
        <dbReference type="Proteomes" id="UP000239187"/>
    </source>
</evidence>
<protein>
    <submittedName>
        <fullName evidence="2">Branched-chain amino acid transporter AzlD</fullName>
    </submittedName>
</protein>
<feature type="transmembrane region" description="Helical" evidence="1">
    <location>
        <begin position="68"/>
        <end position="97"/>
    </location>
</feature>
<dbReference type="Pfam" id="PF05437">
    <property type="entry name" value="AzlD"/>
    <property type="match status" value="1"/>
</dbReference>
<keyword evidence="1" id="KW-1133">Transmembrane helix</keyword>
<name>A0A2L0UFC5_9MICC</name>
<gene>
    <name evidence="2" type="ORF">CVO76_10185</name>
</gene>
<dbReference type="Proteomes" id="UP000239187">
    <property type="component" value="Chromosome"/>
</dbReference>
<reference evidence="2 3" key="1">
    <citation type="submission" date="2017-11" db="EMBL/GenBank/DDBJ databases">
        <title>Draft genome of Arthrobacter agilis strain UMCV2, a plant growth-promoting rhizobacterium and biocontrol capacity of phytopathogenic fungi.</title>
        <authorList>
            <person name="Martinez-Camara R."/>
            <person name="Santoyo G."/>
            <person name="Moreno-Hagelsieb G."/>
            <person name="Valencia-Cantero E."/>
        </authorList>
    </citation>
    <scope>NUCLEOTIDE SEQUENCE [LARGE SCALE GENOMIC DNA]</scope>
    <source>
        <strain evidence="2 3">UMCV2</strain>
    </source>
</reference>
<organism evidence="2 3">
    <name type="scientific">Arthrobacter agilis</name>
    <dbReference type="NCBI Taxonomy" id="37921"/>
    <lineage>
        <taxon>Bacteria</taxon>
        <taxon>Bacillati</taxon>
        <taxon>Actinomycetota</taxon>
        <taxon>Actinomycetes</taxon>
        <taxon>Micrococcales</taxon>
        <taxon>Micrococcaceae</taxon>
        <taxon>Arthrobacter</taxon>
    </lineage>
</organism>